<dbReference type="Proteomes" id="UP000663791">
    <property type="component" value="Unassembled WGS sequence"/>
</dbReference>
<keyword evidence="2" id="KW-1185">Reference proteome</keyword>
<organism evidence="1 2">
    <name type="scientific">Nocardioides faecalis</name>
    <dbReference type="NCBI Taxonomy" id="2803858"/>
    <lineage>
        <taxon>Bacteria</taxon>
        <taxon>Bacillati</taxon>
        <taxon>Actinomycetota</taxon>
        <taxon>Actinomycetes</taxon>
        <taxon>Propionibacteriales</taxon>
        <taxon>Nocardioidaceae</taxon>
        <taxon>Nocardioides</taxon>
    </lineage>
</organism>
<evidence type="ECO:0000313" key="2">
    <source>
        <dbReference type="Proteomes" id="UP000663791"/>
    </source>
</evidence>
<reference evidence="1" key="1">
    <citation type="submission" date="2021-01" db="EMBL/GenBank/DDBJ databases">
        <title>Novel species in genus Nocardioides.</title>
        <authorList>
            <person name="Zhang G."/>
        </authorList>
    </citation>
    <scope>NUCLEOTIDE SEQUENCE</scope>
    <source>
        <strain evidence="1">Zg-536</strain>
    </source>
</reference>
<protein>
    <submittedName>
        <fullName evidence="1">Uncharacterized protein</fullName>
    </submittedName>
</protein>
<name>A0A938Y5H2_9ACTN</name>
<comment type="caution">
    <text evidence="1">The sequence shown here is derived from an EMBL/GenBank/DDBJ whole genome shotgun (WGS) entry which is preliminary data.</text>
</comment>
<gene>
    <name evidence="1" type="ORF">JK386_06720</name>
</gene>
<evidence type="ECO:0000313" key="1">
    <source>
        <dbReference type="EMBL" id="MBM9459590.1"/>
    </source>
</evidence>
<accession>A0A938Y5H2</accession>
<dbReference type="EMBL" id="JAERTX010000005">
    <property type="protein sequence ID" value="MBM9459590.1"/>
    <property type="molecule type" value="Genomic_DNA"/>
</dbReference>
<dbReference type="RefSeq" id="WP_205290910.1">
    <property type="nucleotide sequence ID" value="NZ_CP074406.1"/>
</dbReference>
<proteinExistence type="predicted"/>
<sequence length="125" mass="13293">MPRHDSAEPGRAMPAPVEDAPGLLVDVQRLDAHPGDSAGLRRQAELPADATLHDVLTLVLEPFLRSAPRASWLCRARGAEGWVDIATVVTSGPEAGQGARLLREHTGPAREFAGGSRLEIAARPH</sequence>
<dbReference type="AlphaFoldDB" id="A0A938Y5H2"/>